<evidence type="ECO:0000256" key="1">
    <source>
        <dbReference type="SAM" id="MobiDB-lite"/>
    </source>
</evidence>
<evidence type="ECO:0000313" key="2">
    <source>
        <dbReference type="EMBL" id="QHS80746.1"/>
    </source>
</evidence>
<name>A0A6C0AMA3_9ZZZZ</name>
<dbReference type="SUPFAM" id="SSF46955">
    <property type="entry name" value="Putative DNA-binding domain"/>
    <property type="match status" value="1"/>
</dbReference>
<feature type="compositionally biased region" description="Basic and acidic residues" evidence="1">
    <location>
        <begin position="57"/>
        <end position="76"/>
    </location>
</feature>
<sequence>MDNENYISPNKITKQYDITSGTLRRWSEAGKIRCLRPNGGKRIYNIDDINKIFSNNKDNKDKEENKDEKDEDNEKVKQSIKILKENINRRQNKDDYNSFIEFVETELDDVKSLLENLKIKK</sequence>
<protein>
    <submittedName>
        <fullName evidence="2">Uncharacterized protein</fullName>
    </submittedName>
</protein>
<accession>A0A6C0AMA3</accession>
<organism evidence="2">
    <name type="scientific">viral metagenome</name>
    <dbReference type="NCBI Taxonomy" id="1070528"/>
    <lineage>
        <taxon>unclassified sequences</taxon>
        <taxon>metagenomes</taxon>
        <taxon>organismal metagenomes</taxon>
    </lineage>
</organism>
<dbReference type="EMBL" id="MN740717">
    <property type="protein sequence ID" value="QHS80746.1"/>
    <property type="molecule type" value="Genomic_DNA"/>
</dbReference>
<reference evidence="2" key="1">
    <citation type="journal article" date="2020" name="Nature">
        <title>Giant virus diversity and host interactions through global metagenomics.</title>
        <authorList>
            <person name="Schulz F."/>
            <person name="Roux S."/>
            <person name="Paez-Espino D."/>
            <person name="Jungbluth S."/>
            <person name="Walsh D.A."/>
            <person name="Denef V.J."/>
            <person name="McMahon K.D."/>
            <person name="Konstantinidis K.T."/>
            <person name="Eloe-Fadrosh E.A."/>
            <person name="Kyrpides N.C."/>
            <person name="Woyke T."/>
        </authorList>
    </citation>
    <scope>NUCLEOTIDE SEQUENCE</scope>
    <source>
        <strain evidence="2">GVMAG-S-1091796-13</strain>
    </source>
</reference>
<dbReference type="Gene3D" id="1.10.1660.10">
    <property type="match status" value="1"/>
</dbReference>
<dbReference type="InterPro" id="IPR009061">
    <property type="entry name" value="DNA-bd_dom_put_sf"/>
</dbReference>
<dbReference type="AlphaFoldDB" id="A0A6C0AMA3"/>
<proteinExistence type="predicted"/>
<feature type="region of interest" description="Disordered" evidence="1">
    <location>
        <begin position="54"/>
        <end position="76"/>
    </location>
</feature>